<dbReference type="GO" id="GO:0006799">
    <property type="term" value="P:polyphosphate biosynthetic process"/>
    <property type="evidence" value="ECO:0007669"/>
    <property type="project" value="UniProtKB-ARBA"/>
</dbReference>
<reference evidence="2" key="2">
    <citation type="journal article" date="2021" name="PeerJ">
        <title>Extensive microbial diversity within the chicken gut microbiome revealed by metagenomics and culture.</title>
        <authorList>
            <person name="Gilroy R."/>
            <person name="Ravi A."/>
            <person name="Getino M."/>
            <person name="Pursley I."/>
            <person name="Horton D.L."/>
            <person name="Alikhan N.F."/>
            <person name="Baker D."/>
            <person name="Gharbi K."/>
            <person name="Hall N."/>
            <person name="Watson M."/>
            <person name="Adriaenssens E.M."/>
            <person name="Foster-Nyarko E."/>
            <person name="Jarju S."/>
            <person name="Secka A."/>
            <person name="Antonio M."/>
            <person name="Oren A."/>
            <person name="Chaudhuri R.R."/>
            <person name="La Ragione R."/>
            <person name="Hildebrand F."/>
            <person name="Pallen M.J."/>
        </authorList>
    </citation>
    <scope>NUCLEOTIDE SEQUENCE</scope>
    <source>
        <strain evidence="2">11300</strain>
    </source>
</reference>
<evidence type="ECO:0000313" key="3">
    <source>
        <dbReference type="Proteomes" id="UP000824091"/>
    </source>
</evidence>
<dbReference type="Gene3D" id="3.20.100.30">
    <property type="entry name" value="VTC, catalytic tunnel domain"/>
    <property type="match status" value="1"/>
</dbReference>
<dbReference type="InterPro" id="IPR042267">
    <property type="entry name" value="VTC_sf"/>
</dbReference>
<protein>
    <submittedName>
        <fullName evidence="2">Polyphosphate polymerase domain-containing protein</fullName>
    </submittedName>
</protein>
<evidence type="ECO:0000313" key="2">
    <source>
        <dbReference type="EMBL" id="HIU27364.1"/>
    </source>
</evidence>
<proteinExistence type="predicted"/>
<dbReference type="CDD" id="cd07750">
    <property type="entry name" value="PolyPPase_VTC_like"/>
    <property type="match status" value="1"/>
</dbReference>
<name>A0A9D1I379_9FIRM</name>
<dbReference type="EMBL" id="DVMO01000047">
    <property type="protein sequence ID" value="HIU27364.1"/>
    <property type="molecule type" value="Genomic_DNA"/>
</dbReference>
<comment type="caution">
    <text evidence="2">The sequence shown here is derived from an EMBL/GenBank/DDBJ whole genome shotgun (WGS) entry which is preliminary data.</text>
</comment>
<dbReference type="AlphaFoldDB" id="A0A9D1I379"/>
<sequence length="234" mass="26828">MGEIILEKDPVRFRHELKQMINRGDDHILASRLRHIFRRDGNSGADGTYKVTSLYFDTPEDLALRQKTDGTDRREKFRLRYYGNDMSFIRLEKKIKINGLCAKYAARLTCGQAAMILEGDHGFLLRSGDPLMMEFYSKIRGQRLRPAAMVIYDREAFVFGPANVRVTLDRNIRAGYSPEAFLNGGPSLPADDTGLTVLEIKYDEFLPDIVRMAVQVPGRKTQSYSKYAACRKYR</sequence>
<organism evidence="2 3">
    <name type="scientific">Candidatus Fimisoma avicola</name>
    <dbReference type="NCBI Taxonomy" id="2840826"/>
    <lineage>
        <taxon>Bacteria</taxon>
        <taxon>Bacillati</taxon>
        <taxon>Bacillota</taxon>
        <taxon>Clostridia</taxon>
        <taxon>Eubacteriales</taxon>
        <taxon>Candidatus Fimisoma</taxon>
    </lineage>
</organism>
<accession>A0A9D1I379</accession>
<evidence type="ECO:0000259" key="1">
    <source>
        <dbReference type="Pfam" id="PF09359"/>
    </source>
</evidence>
<dbReference type="Pfam" id="PF09359">
    <property type="entry name" value="VTC"/>
    <property type="match status" value="1"/>
</dbReference>
<dbReference type="InterPro" id="IPR018966">
    <property type="entry name" value="VTC_domain"/>
</dbReference>
<gene>
    <name evidence="2" type="ORF">IAD16_03140</name>
</gene>
<dbReference type="Proteomes" id="UP000824091">
    <property type="component" value="Unassembled WGS sequence"/>
</dbReference>
<feature type="domain" description="VTC" evidence="1">
    <location>
        <begin position="14"/>
        <end position="231"/>
    </location>
</feature>
<reference evidence="2" key="1">
    <citation type="submission" date="2020-10" db="EMBL/GenBank/DDBJ databases">
        <authorList>
            <person name="Gilroy R."/>
        </authorList>
    </citation>
    <scope>NUCLEOTIDE SEQUENCE</scope>
    <source>
        <strain evidence="2">11300</strain>
    </source>
</reference>